<keyword evidence="4" id="KW-0276">Fatty acid metabolism</keyword>
<dbReference type="GO" id="GO:0016297">
    <property type="term" value="F:fatty acyl-[ACP] hydrolase activity"/>
    <property type="evidence" value="ECO:0007669"/>
    <property type="project" value="InterPro"/>
</dbReference>
<evidence type="ECO:0000256" key="1">
    <source>
        <dbReference type="ARBA" id="ARBA00006500"/>
    </source>
</evidence>
<protein>
    <submittedName>
        <fullName evidence="10">Acyl-ACP thioesterase</fullName>
    </submittedName>
</protein>
<dbReference type="SUPFAM" id="SSF54637">
    <property type="entry name" value="Thioesterase/thiol ester dehydrase-isomerase"/>
    <property type="match status" value="2"/>
</dbReference>
<dbReference type="Proteomes" id="UP000295215">
    <property type="component" value="Unassembled WGS sequence"/>
</dbReference>
<dbReference type="Gene3D" id="3.10.129.10">
    <property type="entry name" value="Hotdog Thioesterase"/>
    <property type="match status" value="2"/>
</dbReference>
<keyword evidence="5" id="KW-0809">Transit peptide</keyword>
<keyword evidence="2" id="KW-0444">Lipid biosynthesis</keyword>
<evidence type="ECO:0000313" key="11">
    <source>
        <dbReference type="Proteomes" id="UP000295215"/>
    </source>
</evidence>
<evidence type="ECO:0000256" key="7">
    <source>
        <dbReference type="ARBA" id="ARBA00023160"/>
    </source>
</evidence>
<evidence type="ECO:0000256" key="3">
    <source>
        <dbReference type="ARBA" id="ARBA00022801"/>
    </source>
</evidence>
<evidence type="ECO:0000256" key="4">
    <source>
        <dbReference type="ARBA" id="ARBA00022832"/>
    </source>
</evidence>
<dbReference type="Pfam" id="PF20791">
    <property type="entry name" value="Acyl-ACP_TE_C"/>
    <property type="match status" value="1"/>
</dbReference>
<comment type="similarity">
    <text evidence="1">Belongs to the acyl-ACP thioesterase family.</text>
</comment>
<dbReference type="PANTHER" id="PTHR31727:SF6">
    <property type="entry name" value="OLEOYL-ACYL CARRIER PROTEIN THIOESTERASE 1, CHLOROPLASTIC"/>
    <property type="match status" value="1"/>
</dbReference>
<dbReference type="OrthoDB" id="9801517at2"/>
<keyword evidence="3" id="KW-0378">Hydrolase</keyword>
<dbReference type="CDD" id="cd00586">
    <property type="entry name" value="4HBT"/>
    <property type="match status" value="1"/>
</dbReference>
<evidence type="ECO:0000259" key="8">
    <source>
        <dbReference type="Pfam" id="PF01643"/>
    </source>
</evidence>
<sequence length="246" mass="29049">MPISKDFTSIYFQTFEIDFFECNPYGKLKLVDLCKLIQKVASTHSVLGGISFLDLQQVDQAWVLNKFRIELKEAMPRWQDQITITTWIEKMDGIRSIRNFEIRNNNKLIAVATSLWVILNTKRRRPEVTKLPHNHFIKYSDQKVTEAPFSKAPRVKYRELSNSVVKYSDLDMVNHVTNTKYLEWCIDIAFENNIELQNIHILDMHFMKEMHLNDIYNINCIKENNKIHFTIDTATATTFYCCLENK</sequence>
<name>A0A4R7FAA2_9FLAO</name>
<keyword evidence="7" id="KW-0275">Fatty acid biosynthesis</keyword>
<feature type="domain" description="Acyl-ACP thioesterase-like C-terminal" evidence="9">
    <location>
        <begin position="161"/>
        <end position="225"/>
    </location>
</feature>
<evidence type="ECO:0000256" key="5">
    <source>
        <dbReference type="ARBA" id="ARBA00022946"/>
    </source>
</evidence>
<proteinExistence type="inferred from homology"/>
<evidence type="ECO:0000256" key="2">
    <source>
        <dbReference type="ARBA" id="ARBA00022516"/>
    </source>
</evidence>
<reference evidence="10 11" key="1">
    <citation type="submission" date="2019-03" db="EMBL/GenBank/DDBJ databases">
        <title>Genomic Encyclopedia of Archaeal and Bacterial Type Strains, Phase II (KMG-II): from individual species to whole genera.</title>
        <authorList>
            <person name="Goeker M."/>
        </authorList>
    </citation>
    <scope>NUCLEOTIDE SEQUENCE [LARGE SCALE GENOMIC DNA]</scope>
    <source>
        <strain evidence="10 11">DSM 28213</strain>
    </source>
</reference>
<dbReference type="GO" id="GO:0000036">
    <property type="term" value="F:acyl carrier activity"/>
    <property type="evidence" value="ECO:0007669"/>
    <property type="project" value="TreeGrafter"/>
</dbReference>
<feature type="domain" description="Acyl-ACP thioesterase N-terminal hotdog" evidence="8">
    <location>
        <begin position="11"/>
        <end position="127"/>
    </location>
</feature>
<keyword evidence="6" id="KW-0443">Lipid metabolism</keyword>
<dbReference type="InterPro" id="IPR002864">
    <property type="entry name" value="Acyl-ACP_thioesterase_NHD"/>
</dbReference>
<dbReference type="RefSeq" id="WP_133711326.1">
    <property type="nucleotide sequence ID" value="NZ_SOAG01000001.1"/>
</dbReference>
<dbReference type="Pfam" id="PF01643">
    <property type="entry name" value="Acyl-ACP_TE"/>
    <property type="match status" value="1"/>
</dbReference>
<dbReference type="PANTHER" id="PTHR31727">
    <property type="entry name" value="OLEOYL-ACYL CARRIER PROTEIN THIOESTERASE 1, CHLOROPLASTIC"/>
    <property type="match status" value="1"/>
</dbReference>
<organism evidence="10 11">
    <name type="scientific">Myroides indicus</name>
    <dbReference type="NCBI Taxonomy" id="1323422"/>
    <lineage>
        <taxon>Bacteria</taxon>
        <taxon>Pseudomonadati</taxon>
        <taxon>Bacteroidota</taxon>
        <taxon>Flavobacteriia</taxon>
        <taxon>Flavobacteriales</taxon>
        <taxon>Flavobacteriaceae</taxon>
        <taxon>Myroides</taxon>
    </lineage>
</organism>
<dbReference type="AlphaFoldDB" id="A0A4R7FAA2"/>
<accession>A0A4R7FAA2</accession>
<dbReference type="InterPro" id="IPR029069">
    <property type="entry name" value="HotDog_dom_sf"/>
</dbReference>
<gene>
    <name evidence="10" type="ORF">C8P70_10133</name>
</gene>
<evidence type="ECO:0000313" key="10">
    <source>
        <dbReference type="EMBL" id="TDS66138.1"/>
    </source>
</evidence>
<evidence type="ECO:0000256" key="6">
    <source>
        <dbReference type="ARBA" id="ARBA00023098"/>
    </source>
</evidence>
<dbReference type="InterPro" id="IPR049427">
    <property type="entry name" value="Acyl-ACP_TE_C"/>
</dbReference>
<dbReference type="EMBL" id="SOAG01000001">
    <property type="protein sequence ID" value="TDS66138.1"/>
    <property type="molecule type" value="Genomic_DNA"/>
</dbReference>
<keyword evidence="11" id="KW-1185">Reference proteome</keyword>
<dbReference type="InterPro" id="IPR045023">
    <property type="entry name" value="FATA/B"/>
</dbReference>
<comment type="caution">
    <text evidence="10">The sequence shown here is derived from an EMBL/GenBank/DDBJ whole genome shotgun (WGS) entry which is preliminary data.</text>
</comment>
<evidence type="ECO:0000259" key="9">
    <source>
        <dbReference type="Pfam" id="PF20791"/>
    </source>
</evidence>